<organism evidence="3 4">
    <name type="scientific">Cerasicoccus arenae</name>
    <dbReference type="NCBI Taxonomy" id="424488"/>
    <lineage>
        <taxon>Bacteria</taxon>
        <taxon>Pseudomonadati</taxon>
        <taxon>Verrucomicrobiota</taxon>
        <taxon>Opitutia</taxon>
        <taxon>Puniceicoccales</taxon>
        <taxon>Cerasicoccaceae</taxon>
        <taxon>Cerasicoccus</taxon>
    </lineage>
</organism>
<keyword evidence="1 3" id="KW-0489">Methyltransferase</keyword>
<dbReference type="SUPFAM" id="SSF53335">
    <property type="entry name" value="S-adenosyl-L-methionine-dependent methyltransferases"/>
    <property type="match status" value="1"/>
</dbReference>
<sequence>MRITGGQARGIPIKAPAKGNVRPATDYLREAVFSSLGPERVQGAKVLDCFAGTGAYGLEALSRGAAKACFIEQDRAALQCWEQNRAAVVKALQRGGGDEGPRSLDELAEHWRGDFFRAINRIGHSFDLVFADPPYALWDEKGGEILPLLLGRLAEGTEARLICEAPGAWSPEIPAGWQLIRRLAKGPQQPSALIIGRENGD</sequence>
<dbReference type="AlphaFoldDB" id="A0A8J3DA99"/>
<keyword evidence="4" id="KW-1185">Reference proteome</keyword>
<evidence type="ECO:0000313" key="4">
    <source>
        <dbReference type="Proteomes" id="UP000642829"/>
    </source>
</evidence>
<reference evidence="3" key="1">
    <citation type="journal article" date="2014" name="Int. J. Syst. Evol. Microbiol.">
        <title>Complete genome sequence of Corynebacterium casei LMG S-19264T (=DSM 44701T), isolated from a smear-ripened cheese.</title>
        <authorList>
            <consortium name="US DOE Joint Genome Institute (JGI-PGF)"/>
            <person name="Walter F."/>
            <person name="Albersmeier A."/>
            <person name="Kalinowski J."/>
            <person name="Ruckert C."/>
        </authorList>
    </citation>
    <scope>NUCLEOTIDE SEQUENCE</scope>
    <source>
        <strain evidence="3">KCTC 12870</strain>
    </source>
</reference>
<gene>
    <name evidence="3" type="ORF">GCM10007047_07370</name>
</gene>
<evidence type="ECO:0000313" key="3">
    <source>
        <dbReference type="EMBL" id="GHB94226.1"/>
    </source>
</evidence>
<protein>
    <submittedName>
        <fullName evidence="3">Ribosomal RNA small subunit methyltransferase D</fullName>
    </submittedName>
</protein>
<keyword evidence="2" id="KW-0808">Transferase</keyword>
<evidence type="ECO:0000256" key="2">
    <source>
        <dbReference type="ARBA" id="ARBA00022679"/>
    </source>
</evidence>
<dbReference type="PANTHER" id="PTHR43542:SF1">
    <property type="entry name" value="METHYLTRANSFERASE"/>
    <property type="match status" value="1"/>
</dbReference>
<dbReference type="Gene3D" id="3.40.50.150">
    <property type="entry name" value="Vaccinia Virus protein VP39"/>
    <property type="match status" value="1"/>
</dbReference>
<name>A0A8J3DA99_9BACT</name>
<dbReference type="InterPro" id="IPR029063">
    <property type="entry name" value="SAM-dependent_MTases_sf"/>
</dbReference>
<dbReference type="Pfam" id="PF03602">
    <property type="entry name" value="Cons_hypoth95"/>
    <property type="match status" value="1"/>
</dbReference>
<proteinExistence type="predicted"/>
<dbReference type="PROSITE" id="PS00092">
    <property type="entry name" value="N6_MTASE"/>
    <property type="match status" value="1"/>
</dbReference>
<dbReference type="PIRSF" id="PIRSF004553">
    <property type="entry name" value="CHP00095"/>
    <property type="match status" value="1"/>
</dbReference>
<dbReference type="InterPro" id="IPR002052">
    <property type="entry name" value="DNA_methylase_N6_adenine_CS"/>
</dbReference>
<dbReference type="PANTHER" id="PTHR43542">
    <property type="entry name" value="METHYLTRANSFERASE"/>
    <property type="match status" value="1"/>
</dbReference>
<dbReference type="GO" id="GO:0031167">
    <property type="term" value="P:rRNA methylation"/>
    <property type="evidence" value="ECO:0007669"/>
    <property type="project" value="InterPro"/>
</dbReference>
<dbReference type="GO" id="GO:0003676">
    <property type="term" value="F:nucleic acid binding"/>
    <property type="evidence" value="ECO:0007669"/>
    <property type="project" value="InterPro"/>
</dbReference>
<evidence type="ECO:0000256" key="1">
    <source>
        <dbReference type="ARBA" id="ARBA00022603"/>
    </source>
</evidence>
<reference evidence="3" key="2">
    <citation type="submission" date="2020-09" db="EMBL/GenBank/DDBJ databases">
        <authorList>
            <person name="Sun Q."/>
            <person name="Kim S."/>
        </authorList>
    </citation>
    <scope>NUCLEOTIDE SEQUENCE</scope>
    <source>
        <strain evidence="3">KCTC 12870</strain>
    </source>
</reference>
<comment type="caution">
    <text evidence="3">The sequence shown here is derived from an EMBL/GenBank/DDBJ whole genome shotgun (WGS) entry which is preliminary data.</text>
</comment>
<dbReference type="GO" id="GO:0008168">
    <property type="term" value="F:methyltransferase activity"/>
    <property type="evidence" value="ECO:0007669"/>
    <property type="project" value="UniProtKB-KW"/>
</dbReference>
<accession>A0A8J3DA99</accession>
<dbReference type="CDD" id="cd02440">
    <property type="entry name" value="AdoMet_MTases"/>
    <property type="match status" value="1"/>
</dbReference>
<dbReference type="RefSeq" id="WP_189511987.1">
    <property type="nucleotide sequence ID" value="NZ_BMXG01000003.1"/>
</dbReference>
<dbReference type="Proteomes" id="UP000642829">
    <property type="component" value="Unassembled WGS sequence"/>
</dbReference>
<dbReference type="InterPro" id="IPR004398">
    <property type="entry name" value="RNA_MeTrfase_RsmD"/>
</dbReference>
<dbReference type="EMBL" id="BMXG01000003">
    <property type="protein sequence ID" value="GHB94226.1"/>
    <property type="molecule type" value="Genomic_DNA"/>
</dbReference>